<dbReference type="SUPFAM" id="SSF54909">
    <property type="entry name" value="Dimeric alpha+beta barrel"/>
    <property type="match status" value="1"/>
</dbReference>
<dbReference type="Gene3D" id="3.30.70.100">
    <property type="match status" value="1"/>
</dbReference>
<sequence length="100" mass="11032">MPAYVLVEATNLDAVRATEYRHLAEASIASYGGRYLIQGATPEVAEGEWPAGRVVTAIEFPSVDRIREWYHSPEYQEAIAVRAGAIDLRLLFVEGVAGPW</sequence>
<keyword evidence="3" id="KW-1185">Reference proteome</keyword>
<evidence type="ECO:0000313" key="3">
    <source>
        <dbReference type="Proteomes" id="UP000540412"/>
    </source>
</evidence>
<dbReference type="AlphaFoldDB" id="A0A7W9ULH6"/>
<evidence type="ECO:0000259" key="1">
    <source>
        <dbReference type="Pfam" id="PF07045"/>
    </source>
</evidence>
<feature type="domain" description="DUF1330" evidence="1">
    <location>
        <begin position="2"/>
        <end position="96"/>
    </location>
</feature>
<gene>
    <name evidence="2" type="ORF">BJY24_006466</name>
</gene>
<organism evidence="2 3">
    <name type="scientific">Nocardia transvalensis</name>
    <dbReference type="NCBI Taxonomy" id="37333"/>
    <lineage>
        <taxon>Bacteria</taxon>
        <taxon>Bacillati</taxon>
        <taxon>Actinomycetota</taxon>
        <taxon>Actinomycetes</taxon>
        <taxon>Mycobacteriales</taxon>
        <taxon>Nocardiaceae</taxon>
        <taxon>Nocardia</taxon>
    </lineage>
</organism>
<dbReference type="RefSeq" id="WP_040752031.1">
    <property type="nucleotide sequence ID" value="NZ_JACHIT010000002.1"/>
</dbReference>
<dbReference type="PANTHER" id="PTHR41521:SF4">
    <property type="entry name" value="BLR0684 PROTEIN"/>
    <property type="match status" value="1"/>
</dbReference>
<reference evidence="2 3" key="1">
    <citation type="submission" date="2020-08" db="EMBL/GenBank/DDBJ databases">
        <title>Sequencing the genomes of 1000 actinobacteria strains.</title>
        <authorList>
            <person name="Klenk H.-P."/>
        </authorList>
    </citation>
    <scope>NUCLEOTIDE SEQUENCE [LARGE SCALE GENOMIC DNA]</scope>
    <source>
        <strain evidence="2 3">DSM 43582</strain>
    </source>
</reference>
<dbReference type="EMBL" id="JACHIT010000002">
    <property type="protein sequence ID" value="MBB5917554.1"/>
    <property type="molecule type" value="Genomic_DNA"/>
</dbReference>
<protein>
    <submittedName>
        <fullName evidence="2">Uncharacterized protein (DUF1330 family)</fullName>
    </submittedName>
</protein>
<dbReference type="Proteomes" id="UP000540412">
    <property type="component" value="Unassembled WGS sequence"/>
</dbReference>
<proteinExistence type="predicted"/>
<accession>A0A7W9ULH6</accession>
<evidence type="ECO:0000313" key="2">
    <source>
        <dbReference type="EMBL" id="MBB5917554.1"/>
    </source>
</evidence>
<dbReference type="InterPro" id="IPR011008">
    <property type="entry name" value="Dimeric_a/b-barrel"/>
</dbReference>
<dbReference type="PANTHER" id="PTHR41521">
    <property type="match status" value="1"/>
</dbReference>
<dbReference type="InterPro" id="IPR010753">
    <property type="entry name" value="DUF1330"/>
</dbReference>
<comment type="caution">
    <text evidence="2">The sequence shown here is derived from an EMBL/GenBank/DDBJ whole genome shotgun (WGS) entry which is preliminary data.</text>
</comment>
<name>A0A7W9ULH6_9NOCA</name>
<dbReference type="Pfam" id="PF07045">
    <property type="entry name" value="DUF1330"/>
    <property type="match status" value="1"/>
</dbReference>